<dbReference type="AlphaFoldDB" id="A0A9P6D5C0"/>
<feature type="compositionally biased region" description="Basic and acidic residues" evidence="1">
    <location>
        <begin position="185"/>
        <end position="200"/>
    </location>
</feature>
<feature type="compositionally biased region" description="Acidic residues" evidence="1">
    <location>
        <begin position="150"/>
        <end position="171"/>
    </location>
</feature>
<sequence length="282" mass="32808">MAAPPTDYNILSNLSNQTEMCSNEALMLSMAFTHSWQFNRRRMEGHTYTIWDIIFSAFAATYIRQFSQHPTNSPAFLAILTHHSALKLMVETHFPPYHALGEEQAERYALILFNDPLRNGQESVIIIAAAREWYAWRLMQKEEVRQISTCDEDEDDDFNDSDSDSDSDPEDDGRNWRANIHSKRAKETTKTEKDPDAESRQRNLFQQWRIAHDQGADEPAPHRFLDGIHDPTMDTISDVYPRPGYWSPKLHLGTPTSNQHMWYLHHYLTDIALKRDLGRTRS</sequence>
<evidence type="ECO:0000313" key="3">
    <source>
        <dbReference type="Proteomes" id="UP000807025"/>
    </source>
</evidence>
<evidence type="ECO:0000313" key="2">
    <source>
        <dbReference type="EMBL" id="KAF9491707.1"/>
    </source>
</evidence>
<name>A0A9P6D5C0_PLEER</name>
<organism evidence="2 3">
    <name type="scientific">Pleurotus eryngii</name>
    <name type="common">Boletus of the steppes</name>
    <dbReference type="NCBI Taxonomy" id="5323"/>
    <lineage>
        <taxon>Eukaryota</taxon>
        <taxon>Fungi</taxon>
        <taxon>Dikarya</taxon>
        <taxon>Basidiomycota</taxon>
        <taxon>Agaricomycotina</taxon>
        <taxon>Agaricomycetes</taxon>
        <taxon>Agaricomycetidae</taxon>
        <taxon>Agaricales</taxon>
        <taxon>Pleurotineae</taxon>
        <taxon>Pleurotaceae</taxon>
        <taxon>Pleurotus</taxon>
    </lineage>
</organism>
<gene>
    <name evidence="2" type="ORF">BDN71DRAFT_1510061</name>
</gene>
<dbReference type="EMBL" id="MU154613">
    <property type="protein sequence ID" value="KAF9491707.1"/>
    <property type="molecule type" value="Genomic_DNA"/>
</dbReference>
<feature type="region of interest" description="Disordered" evidence="1">
    <location>
        <begin position="148"/>
        <end position="200"/>
    </location>
</feature>
<protein>
    <submittedName>
        <fullName evidence="2">Uncharacterized protein</fullName>
    </submittedName>
</protein>
<reference evidence="2" key="1">
    <citation type="submission" date="2020-11" db="EMBL/GenBank/DDBJ databases">
        <authorList>
            <consortium name="DOE Joint Genome Institute"/>
            <person name="Ahrendt S."/>
            <person name="Riley R."/>
            <person name="Andreopoulos W."/>
            <person name="Labutti K."/>
            <person name="Pangilinan J."/>
            <person name="Ruiz-Duenas F.J."/>
            <person name="Barrasa J.M."/>
            <person name="Sanchez-Garcia M."/>
            <person name="Camarero S."/>
            <person name="Miyauchi S."/>
            <person name="Serrano A."/>
            <person name="Linde D."/>
            <person name="Babiker R."/>
            <person name="Drula E."/>
            <person name="Ayuso-Fernandez I."/>
            <person name="Pacheco R."/>
            <person name="Padilla G."/>
            <person name="Ferreira P."/>
            <person name="Barriuso J."/>
            <person name="Kellner H."/>
            <person name="Castanera R."/>
            <person name="Alfaro M."/>
            <person name="Ramirez L."/>
            <person name="Pisabarro A.G."/>
            <person name="Kuo A."/>
            <person name="Tritt A."/>
            <person name="Lipzen A."/>
            <person name="He G."/>
            <person name="Yan M."/>
            <person name="Ng V."/>
            <person name="Cullen D."/>
            <person name="Martin F."/>
            <person name="Rosso M.-N."/>
            <person name="Henrissat B."/>
            <person name="Hibbett D."/>
            <person name="Martinez A.T."/>
            <person name="Grigoriev I.V."/>
        </authorList>
    </citation>
    <scope>NUCLEOTIDE SEQUENCE</scope>
    <source>
        <strain evidence="2">ATCC 90797</strain>
    </source>
</reference>
<evidence type="ECO:0000256" key="1">
    <source>
        <dbReference type="SAM" id="MobiDB-lite"/>
    </source>
</evidence>
<comment type="caution">
    <text evidence="2">The sequence shown here is derived from an EMBL/GenBank/DDBJ whole genome shotgun (WGS) entry which is preliminary data.</text>
</comment>
<dbReference type="Proteomes" id="UP000807025">
    <property type="component" value="Unassembled WGS sequence"/>
</dbReference>
<accession>A0A9P6D5C0</accession>
<dbReference type="OrthoDB" id="2610860at2759"/>
<proteinExistence type="predicted"/>
<keyword evidence="3" id="KW-1185">Reference proteome</keyword>